<organism evidence="2 3">
    <name type="scientific">Mycena alexandri</name>
    <dbReference type="NCBI Taxonomy" id="1745969"/>
    <lineage>
        <taxon>Eukaryota</taxon>
        <taxon>Fungi</taxon>
        <taxon>Dikarya</taxon>
        <taxon>Basidiomycota</taxon>
        <taxon>Agaricomycotina</taxon>
        <taxon>Agaricomycetes</taxon>
        <taxon>Agaricomycetidae</taxon>
        <taxon>Agaricales</taxon>
        <taxon>Marasmiineae</taxon>
        <taxon>Mycenaceae</taxon>
        <taxon>Mycena</taxon>
    </lineage>
</organism>
<keyword evidence="3" id="KW-1185">Reference proteome</keyword>
<dbReference type="Proteomes" id="UP001218188">
    <property type="component" value="Unassembled WGS sequence"/>
</dbReference>
<dbReference type="EMBL" id="JARJCM010000162">
    <property type="protein sequence ID" value="KAJ7024885.1"/>
    <property type="molecule type" value="Genomic_DNA"/>
</dbReference>
<sequence>MARKYVVDFFFWCMAYGRLNKAAALPGPLNGRKLGGPIVKRLKEVLRFSALLCTAASLHHSDYQRRLVQLAGRYLEGSTQLQIFATRHPTRPTKVDTLGTPNTLAGPKPVYVHPNANAPGRRRDLPPHLSALGVPSVSGLAPPIRQPSVAFGSRVPAASSTRTAFPSPSRETSSPSQAPRTSAIPTSRYSQLHPPSRARGGFGLPTTTHLSARRHSVTFANLSPVLSPIPERASDSGEMQSLMDSTHDSLNAETSHIELQRVSDSEILRHTFYKDDEASLEDKEESLSQSIAVITGKKTLDTQEIWDAGENRDPNSFRYRITGHLLVKQEQVVRDLQWFLIEASKLVEGRNRYFHVDPGDALLPILSGASDAQQIRVAWDLLCTRLELGEKFFNKYLLEAEGEGHSSASPTSTTSSLLQGYNMLTSAEQRMKHLTGIRFTTEDRLAFLRNGNLGLKEEMPTYLSIRRTSHIEGLGLENLGPMLRQ</sequence>
<feature type="region of interest" description="Disordered" evidence="1">
    <location>
        <begin position="152"/>
        <end position="207"/>
    </location>
</feature>
<reference evidence="2" key="1">
    <citation type="submission" date="2023-03" db="EMBL/GenBank/DDBJ databases">
        <title>Massive genome expansion in bonnet fungi (Mycena s.s.) driven by repeated elements and novel gene families across ecological guilds.</title>
        <authorList>
            <consortium name="Lawrence Berkeley National Laboratory"/>
            <person name="Harder C.B."/>
            <person name="Miyauchi S."/>
            <person name="Viragh M."/>
            <person name="Kuo A."/>
            <person name="Thoen E."/>
            <person name="Andreopoulos B."/>
            <person name="Lu D."/>
            <person name="Skrede I."/>
            <person name="Drula E."/>
            <person name="Henrissat B."/>
            <person name="Morin E."/>
            <person name="Kohler A."/>
            <person name="Barry K."/>
            <person name="LaButti K."/>
            <person name="Morin E."/>
            <person name="Salamov A."/>
            <person name="Lipzen A."/>
            <person name="Mereny Z."/>
            <person name="Hegedus B."/>
            <person name="Baldrian P."/>
            <person name="Stursova M."/>
            <person name="Weitz H."/>
            <person name="Taylor A."/>
            <person name="Grigoriev I.V."/>
            <person name="Nagy L.G."/>
            <person name="Martin F."/>
            <person name="Kauserud H."/>
        </authorList>
    </citation>
    <scope>NUCLEOTIDE SEQUENCE</scope>
    <source>
        <strain evidence="2">CBHHK200</strain>
    </source>
</reference>
<feature type="compositionally biased region" description="Polar residues" evidence="1">
    <location>
        <begin position="158"/>
        <end position="190"/>
    </location>
</feature>
<dbReference type="AlphaFoldDB" id="A0AAD6SCB7"/>
<evidence type="ECO:0000313" key="2">
    <source>
        <dbReference type="EMBL" id="KAJ7024885.1"/>
    </source>
</evidence>
<proteinExistence type="predicted"/>
<protein>
    <submittedName>
        <fullName evidence="2">Uncharacterized protein</fullName>
    </submittedName>
</protein>
<name>A0AAD6SCB7_9AGAR</name>
<evidence type="ECO:0000256" key="1">
    <source>
        <dbReference type="SAM" id="MobiDB-lite"/>
    </source>
</evidence>
<evidence type="ECO:0000313" key="3">
    <source>
        <dbReference type="Proteomes" id="UP001218188"/>
    </source>
</evidence>
<gene>
    <name evidence="2" type="ORF">C8F04DRAFT_1301318</name>
</gene>
<accession>A0AAD6SCB7</accession>
<comment type="caution">
    <text evidence="2">The sequence shown here is derived from an EMBL/GenBank/DDBJ whole genome shotgun (WGS) entry which is preliminary data.</text>
</comment>